<accession>A0A9Q0SA11</accession>
<comment type="caution">
    <text evidence="2">The sequence shown here is derived from an EMBL/GenBank/DDBJ whole genome shotgun (WGS) entry which is preliminary data.</text>
</comment>
<dbReference type="Proteomes" id="UP001151699">
    <property type="component" value="Chromosome A"/>
</dbReference>
<reference evidence="2" key="1">
    <citation type="submission" date="2022-07" db="EMBL/GenBank/DDBJ databases">
        <authorList>
            <person name="Trinca V."/>
            <person name="Uliana J.V.C."/>
            <person name="Torres T.T."/>
            <person name="Ward R.J."/>
            <person name="Monesi N."/>
        </authorList>
    </citation>
    <scope>NUCLEOTIDE SEQUENCE</scope>
    <source>
        <strain evidence="2">HSMRA1968</strain>
        <tissue evidence="2">Whole embryos</tissue>
    </source>
</reference>
<evidence type="ECO:0000313" key="2">
    <source>
        <dbReference type="EMBL" id="KAJ6649145.1"/>
    </source>
</evidence>
<gene>
    <name evidence="2" type="ORF">Bhyg_04378</name>
</gene>
<feature type="chain" id="PRO_5040137970" evidence="1">
    <location>
        <begin position="24"/>
        <end position="397"/>
    </location>
</feature>
<name>A0A9Q0SA11_9DIPT</name>
<dbReference type="AlphaFoldDB" id="A0A9Q0SA11"/>
<evidence type="ECO:0000256" key="1">
    <source>
        <dbReference type="SAM" id="SignalP"/>
    </source>
</evidence>
<evidence type="ECO:0000313" key="3">
    <source>
        <dbReference type="Proteomes" id="UP001151699"/>
    </source>
</evidence>
<keyword evidence="1" id="KW-0732">Signal</keyword>
<organism evidence="2 3">
    <name type="scientific">Pseudolycoriella hygida</name>
    <dbReference type="NCBI Taxonomy" id="35572"/>
    <lineage>
        <taxon>Eukaryota</taxon>
        <taxon>Metazoa</taxon>
        <taxon>Ecdysozoa</taxon>
        <taxon>Arthropoda</taxon>
        <taxon>Hexapoda</taxon>
        <taxon>Insecta</taxon>
        <taxon>Pterygota</taxon>
        <taxon>Neoptera</taxon>
        <taxon>Endopterygota</taxon>
        <taxon>Diptera</taxon>
        <taxon>Nematocera</taxon>
        <taxon>Sciaroidea</taxon>
        <taxon>Sciaridae</taxon>
        <taxon>Pseudolycoriella</taxon>
    </lineage>
</organism>
<feature type="signal peptide" evidence="1">
    <location>
        <begin position="1"/>
        <end position="23"/>
    </location>
</feature>
<keyword evidence="3" id="KW-1185">Reference proteome</keyword>
<proteinExistence type="predicted"/>
<dbReference type="EMBL" id="WJQU01000001">
    <property type="protein sequence ID" value="KAJ6649145.1"/>
    <property type="molecule type" value="Genomic_DNA"/>
</dbReference>
<protein>
    <submittedName>
        <fullName evidence="2">Uncharacterized protein</fullName>
    </submittedName>
</protein>
<sequence>MLTVDLNVFRVMMVVAFLKSILTSPLTNGDVNAEMYKTFLNNVLSTSPEVQRTEDAGQKLADTRKSNESPYERVLRNLRTNWETPMAYLQERGYLKKLDSHVDENRDLSMDAFNLINGPLYNPSTSRNFYPIPHGPNFISSEKIDRSDRGADTKVENAVKSLTKTRSYDEKMRDCIDSSMRNDLNCLEEYFGENWVKNVKDKWNSWFKKNQSTISSTANSPVQITTTTSFPTSTVTPFTNSYENIEEVSDSRLHDAQNGLEYFKIYNDLMLAKLASRLSQDAHKQQTSYDTKIQTLENSTQVPIVPDFSKFNDNDIKVLKELDSCLKMKKISTNTDSKFHNTKTEEVVDDATNERVSNPYVQTKLKFLAHLHHDVIGQIKPSFNRKIQGITKRGTAN</sequence>